<keyword evidence="6 8" id="KW-1133">Transmembrane helix</keyword>
<evidence type="ECO:0000256" key="2">
    <source>
        <dbReference type="ARBA" id="ARBA00009765"/>
    </source>
</evidence>
<keyword evidence="7 8" id="KW-0472">Membrane</keyword>
<evidence type="ECO:0000256" key="8">
    <source>
        <dbReference type="RuleBase" id="RU362010"/>
    </source>
</evidence>
<comment type="function">
    <text evidence="8">Mediates influx of magnesium ions.</text>
</comment>
<evidence type="ECO:0000256" key="1">
    <source>
        <dbReference type="ARBA" id="ARBA00004651"/>
    </source>
</evidence>
<evidence type="ECO:0000313" key="10">
    <source>
        <dbReference type="Proteomes" id="UP000321578"/>
    </source>
</evidence>
<dbReference type="GO" id="GO:0015095">
    <property type="term" value="F:magnesium ion transmembrane transporter activity"/>
    <property type="evidence" value="ECO:0007669"/>
    <property type="project" value="UniProtKB-UniRule"/>
</dbReference>
<dbReference type="SUPFAM" id="SSF143865">
    <property type="entry name" value="CorA soluble domain-like"/>
    <property type="match status" value="1"/>
</dbReference>
<evidence type="ECO:0000256" key="6">
    <source>
        <dbReference type="ARBA" id="ARBA00022989"/>
    </source>
</evidence>
<dbReference type="GO" id="GO:0005886">
    <property type="term" value="C:plasma membrane"/>
    <property type="evidence" value="ECO:0007669"/>
    <property type="project" value="UniProtKB-SubCell"/>
</dbReference>
<dbReference type="Gene3D" id="1.20.58.340">
    <property type="entry name" value="Magnesium transport protein CorA, transmembrane region"/>
    <property type="match status" value="2"/>
</dbReference>
<dbReference type="RefSeq" id="WP_147086547.1">
    <property type="nucleotide sequence ID" value="NZ_VORM01000005.1"/>
</dbReference>
<evidence type="ECO:0000256" key="4">
    <source>
        <dbReference type="ARBA" id="ARBA00022475"/>
    </source>
</evidence>
<evidence type="ECO:0000256" key="7">
    <source>
        <dbReference type="ARBA" id="ARBA00023136"/>
    </source>
</evidence>
<dbReference type="Gene3D" id="3.30.460.20">
    <property type="entry name" value="CorA soluble domain-like"/>
    <property type="match status" value="1"/>
</dbReference>
<keyword evidence="4 8" id="KW-1003">Cell membrane</keyword>
<dbReference type="AlphaFoldDB" id="A0A5C6ZIU5"/>
<feature type="transmembrane region" description="Helical" evidence="8">
    <location>
        <begin position="298"/>
        <end position="318"/>
    </location>
</feature>
<dbReference type="Pfam" id="PF01544">
    <property type="entry name" value="CorA"/>
    <property type="match status" value="1"/>
</dbReference>
<name>A0A5C6ZIU5_9FLAO</name>
<dbReference type="PANTHER" id="PTHR46494:SF1">
    <property type="entry name" value="CORA FAMILY METAL ION TRANSPORTER (EUROFUNG)"/>
    <property type="match status" value="1"/>
</dbReference>
<dbReference type="GO" id="GO:0050897">
    <property type="term" value="F:cobalt ion binding"/>
    <property type="evidence" value="ECO:0007669"/>
    <property type="project" value="TreeGrafter"/>
</dbReference>
<dbReference type="GO" id="GO:0015087">
    <property type="term" value="F:cobalt ion transmembrane transporter activity"/>
    <property type="evidence" value="ECO:0007669"/>
    <property type="project" value="UniProtKB-UniRule"/>
</dbReference>
<accession>A0A5C6ZIU5</accession>
<dbReference type="InterPro" id="IPR045861">
    <property type="entry name" value="CorA_cytoplasmic_dom"/>
</dbReference>
<dbReference type="EMBL" id="VORO01000010">
    <property type="protein sequence ID" value="TXD88922.1"/>
    <property type="molecule type" value="Genomic_DNA"/>
</dbReference>
<protein>
    <recommendedName>
        <fullName evidence="8">Magnesium transport protein CorA</fullName>
    </recommendedName>
</protein>
<reference evidence="9 10" key="1">
    <citation type="submission" date="2019-08" db="EMBL/GenBank/DDBJ databases">
        <title>Genomes of Subsaximicrobium wynnwilliamsii strains.</title>
        <authorList>
            <person name="Bowman J.P."/>
        </authorList>
    </citation>
    <scope>NUCLEOTIDE SEQUENCE [LARGE SCALE GENOMIC DNA]</scope>
    <source>
        <strain evidence="9 10">2-80-2</strain>
    </source>
</reference>
<dbReference type="SUPFAM" id="SSF144083">
    <property type="entry name" value="Magnesium transport protein CorA, transmembrane region"/>
    <property type="match status" value="1"/>
</dbReference>
<dbReference type="OrthoDB" id="9803416at2"/>
<organism evidence="9 10">
    <name type="scientific">Subsaximicrobium wynnwilliamsii</name>
    <dbReference type="NCBI Taxonomy" id="291179"/>
    <lineage>
        <taxon>Bacteria</taxon>
        <taxon>Pseudomonadati</taxon>
        <taxon>Bacteroidota</taxon>
        <taxon>Flavobacteriia</taxon>
        <taxon>Flavobacteriales</taxon>
        <taxon>Flavobacteriaceae</taxon>
        <taxon>Subsaximicrobium</taxon>
    </lineage>
</organism>
<keyword evidence="8" id="KW-0406">Ion transport</keyword>
<comment type="subcellular location">
    <subcellularLocation>
        <location evidence="1">Cell membrane</location>
        <topology evidence="1">Multi-pass membrane protein</topology>
    </subcellularLocation>
    <subcellularLocation>
        <location evidence="8">Membrane</location>
        <topology evidence="8">Multi-pass membrane protein</topology>
    </subcellularLocation>
</comment>
<gene>
    <name evidence="8 9" type="primary">corA</name>
    <name evidence="9" type="ORF">ESY86_10525</name>
</gene>
<dbReference type="CDD" id="cd12828">
    <property type="entry name" value="TmCorA-like_1"/>
    <property type="match status" value="1"/>
</dbReference>
<dbReference type="GO" id="GO:0000287">
    <property type="term" value="F:magnesium ion binding"/>
    <property type="evidence" value="ECO:0007669"/>
    <property type="project" value="TreeGrafter"/>
</dbReference>
<dbReference type="NCBIfam" id="TIGR00383">
    <property type="entry name" value="corA"/>
    <property type="match status" value="1"/>
</dbReference>
<feature type="transmembrane region" description="Helical" evidence="8">
    <location>
        <begin position="330"/>
        <end position="350"/>
    </location>
</feature>
<keyword evidence="3 8" id="KW-0813">Transport</keyword>
<dbReference type="Proteomes" id="UP000321578">
    <property type="component" value="Unassembled WGS sequence"/>
</dbReference>
<sequence>MNLKKKKKSYKVKNLSPGTMAYRGKKQTTAISIDIINYNGDSYKREHSNRVEDAFNHKGNDQVTWININGLNNIKEIETIGLHYELHPLTLEDIVNTHQRPKIDEFENHLYIVFKMLYFKDDDQLTKEHVSMIVGKDYILTFQEADGDVFDDLRDRINSTKGRIRMRGADYLMYAILDAIVDNYFSVIEAFGDKIEELERHIFESSTSSNETPNKIQALKQDVLKIRRAIFPLREVINRLDKTDINFLEIKTHDYLKDLHDHIIQVCESIDLYREMVWSLMDMYMTIINNKMNEVMKVLTIMASIFIPLTFIAGIYGMNFDHMPELHTKNGYYILLGAMAVIFVLMLFYFRRKKWL</sequence>
<comment type="similarity">
    <text evidence="2 8">Belongs to the CorA metal ion transporter (MIT) (TC 1.A.35) family.</text>
</comment>
<dbReference type="FunFam" id="1.20.58.340:FF:000012">
    <property type="entry name" value="Magnesium transport protein CorA"/>
    <property type="match status" value="1"/>
</dbReference>
<keyword evidence="8" id="KW-0460">Magnesium</keyword>
<proteinExistence type="inferred from homology"/>
<evidence type="ECO:0000256" key="3">
    <source>
        <dbReference type="ARBA" id="ARBA00022448"/>
    </source>
</evidence>
<evidence type="ECO:0000256" key="5">
    <source>
        <dbReference type="ARBA" id="ARBA00022692"/>
    </source>
</evidence>
<dbReference type="InterPro" id="IPR004488">
    <property type="entry name" value="Mg/Co-transport_prot_CorA"/>
</dbReference>
<comment type="caution">
    <text evidence="9">The sequence shown here is derived from an EMBL/GenBank/DDBJ whole genome shotgun (WGS) entry which is preliminary data.</text>
</comment>
<dbReference type="InterPro" id="IPR045863">
    <property type="entry name" value="CorA_TM1_TM2"/>
</dbReference>
<keyword evidence="5 8" id="KW-0812">Transmembrane</keyword>
<dbReference type="PANTHER" id="PTHR46494">
    <property type="entry name" value="CORA FAMILY METAL ION TRANSPORTER (EUROFUNG)"/>
    <property type="match status" value="1"/>
</dbReference>
<dbReference type="InterPro" id="IPR002523">
    <property type="entry name" value="MgTranspt_CorA/ZnTranspt_ZntB"/>
</dbReference>
<evidence type="ECO:0000313" key="9">
    <source>
        <dbReference type="EMBL" id="TXD88922.1"/>
    </source>
</evidence>
<keyword evidence="10" id="KW-1185">Reference proteome</keyword>